<keyword evidence="3" id="KW-1185">Reference proteome</keyword>
<feature type="region of interest" description="Disordered" evidence="1">
    <location>
        <begin position="1"/>
        <end position="111"/>
    </location>
</feature>
<dbReference type="AlphaFoldDB" id="A0A6A6QSL3"/>
<name>A0A6A6QSL3_9PEZI</name>
<gene>
    <name evidence="2" type="ORF">BU16DRAFT_540431</name>
</gene>
<feature type="compositionally biased region" description="Pro residues" evidence="1">
    <location>
        <begin position="38"/>
        <end position="66"/>
    </location>
</feature>
<evidence type="ECO:0000313" key="3">
    <source>
        <dbReference type="Proteomes" id="UP000799750"/>
    </source>
</evidence>
<dbReference type="Proteomes" id="UP000799750">
    <property type="component" value="Unassembled WGS sequence"/>
</dbReference>
<proteinExistence type="predicted"/>
<feature type="compositionally biased region" description="Low complexity" evidence="1">
    <location>
        <begin position="82"/>
        <end position="94"/>
    </location>
</feature>
<dbReference type="EMBL" id="MU004191">
    <property type="protein sequence ID" value="KAF2493887.1"/>
    <property type="molecule type" value="Genomic_DNA"/>
</dbReference>
<organism evidence="2 3">
    <name type="scientific">Lophium mytilinum</name>
    <dbReference type="NCBI Taxonomy" id="390894"/>
    <lineage>
        <taxon>Eukaryota</taxon>
        <taxon>Fungi</taxon>
        <taxon>Dikarya</taxon>
        <taxon>Ascomycota</taxon>
        <taxon>Pezizomycotina</taxon>
        <taxon>Dothideomycetes</taxon>
        <taxon>Pleosporomycetidae</taxon>
        <taxon>Mytilinidiales</taxon>
        <taxon>Mytilinidiaceae</taxon>
        <taxon>Lophium</taxon>
    </lineage>
</organism>
<accession>A0A6A6QSL3</accession>
<evidence type="ECO:0000256" key="1">
    <source>
        <dbReference type="SAM" id="MobiDB-lite"/>
    </source>
</evidence>
<evidence type="ECO:0000313" key="2">
    <source>
        <dbReference type="EMBL" id="KAF2493887.1"/>
    </source>
</evidence>
<reference evidence="2" key="1">
    <citation type="journal article" date="2020" name="Stud. Mycol.">
        <title>101 Dothideomycetes genomes: a test case for predicting lifestyles and emergence of pathogens.</title>
        <authorList>
            <person name="Haridas S."/>
            <person name="Albert R."/>
            <person name="Binder M."/>
            <person name="Bloem J."/>
            <person name="Labutti K."/>
            <person name="Salamov A."/>
            <person name="Andreopoulos B."/>
            <person name="Baker S."/>
            <person name="Barry K."/>
            <person name="Bills G."/>
            <person name="Bluhm B."/>
            <person name="Cannon C."/>
            <person name="Castanera R."/>
            <person name="Culley D."/>
            <person name="Daum C."/>
            <person name="Ezra D."/>
            <person name="Gonzalez J."/>
            <person name="Henrissat B."/>
            <person name="Kuo A."/>
            <person name="Liang C."/>
            <person name="Lipzen A."/>
            <person name="Lutzoni F."/>
            <person name="Magnuson J."/>
            <person name="Mondo S."/>
            <person name="Nolan M."/>
            <person name="Ohm R."/>
            <person name="Pangilinan J."/>
            <person name="Park H.-J."/>
            <person name="Ramirez L."/>
            <person name="Alfaro M."/>
            <person name="Sun H."/>
            <person name="Tritt A."/>
            <person name="Yoshinaga Y."/>
            <person name="Zwiers L.-H."/>
            <person name="Turgeon B."/>
            <person name="Goodwin S."/>
            <person name="Spatafora J."/>
            <person name="Crous P."/>
            <person name="Grigoriev I."/>
        </authorList>
    </citation>
    <scope>NUCLEOTIDE SEQUENCE</scope>
    <source>
        <strain evidence="2">CBS 269.34</strain>
    </source>
</reference>
<sequence length="222" mass="25053">MENLTQPQQPPPTPLSPSNAPQTSHPATPKKHQTPSSPASPSPRAPSPAAPPPPHGPNPLPLPQPSQQPKHQHQPRPDHLVRAPNRSPAAARPRAPWRHAAEQCGGESGARTAARNGRDLLFYHTMGWREWMARESVEEAEVWWRKEAWEVEGVMEGWRRRIEEGVTHPVLATYPVEQEMWEKTAAIVRKLGERHLEQGGVVDGEWVEKVRRVERMLVLEEE</sequence>
<protein>
    <submittedName>
        <fullName evidence="2">Uncharacterized protein</fullName>
    </submittedName>
</protein>